<organism evidence="2 3">
    <name type="scientific">Trametes coccinea (strain BRFM310)</name>
    <name type="common">Pycnoporus coccineus</name>
    <dbReference type="NCBI Taxonomy" id="1353009"/>
    <lineage>
        <taxon>Eukaryota</taxon>
        <taxon>Fungi</taxon>
        <taxon>Dikarya</taxon>
        <taxon>Basidiomycota</taxon>
        <taxon>Agaricomycotina</taxon>
        <taxon>Agaricomycetes</taxon>
        <taxon>Polyporales</taxon>
        <taxon>Polyporaceae</taxon>
        <taxon>Trametes</taxon>
    </lineage>
</organism>
<reference evidence="2 3" key="1">
    <citation type="journal article" date="2015" name="Biotechnol. Biofuels">
        <title>Enhanced degradation of softwood versus hardwood by the white-rot fungus Pycnoporus coccineus.</title>
        <authorList>
            <person name="Couturier M."/>
            <person name="Navarro D."/>
            <person name="Chevret D."/>
            <person name="Henrissat B."/>
            <person name="Piumi F."/>
            <person name="Ruiz-Duenas F.J."/>
            <person name="Martinez A.T."/>
            <person name="Grigoriev I.V."/>
            <person name="Riley R."/>
            <person name="Lipzen A."/>
            <person name="Berrin J.G."/>
            <person name="Master E.R."/>
            <person name="Rosso M.N."/>
        </authorList>
    </citation>
    <scope>NUCLEOTIDE SEQUENCE [LARGE SCALE GENOMIC DNA]</scope>
    <source>
        <strain evidence="2 3">BRFM310</strain>
    </source>
</reference>
<evidence type="ECO:0000313" key="2">
    <source>
        <dbReference type="EMBL" id="OSC96847.1"/>
    </source>
</evidence>
<sequence>MTASTSTCTCGKCFEGWLSPRMRERLEYSTDLRYGLAKSLLDTQDGLPADVSRSLPIDYAEIDIAYYYLPQELREKITSSSSTDAALGDAIYRGYIAVFKVIKDMVAESYEDSNDTPSSFPTVWDVDKRLAELRSEAAAKDAATSADAHPPATLSAKTREHLAAYLDNGGTAEYALDCIVDRAREELSPLGKLYDADQRYIDAVLDGEDGEERPECPNDLDFALVRVRLGLPLETRGVEVPEDEVDVREPVSDEEQGAD</sequence>
<accession>A0A1Y2I6R2</accession>
<gene>
    <name evidence="2" type="ORF">PYCCODRAFT_1440742</name>
</gene>
<dbReference type="OrthoDB" id="508139at2759"/>
<feature type="compositionally biased region" description="Acidic residues" evidence="1">
    <location>
        <begin position="240"/>
        <end position="259"/>
    </location>
</feature>
<proteinExistence type="predicted"/>
<dbReference type="EMBL" id="KZ084164">
    <property type="protein sequence ID" value="OSC96847.1"/>
    <property type="molecule type" value="Genomic_DNA"/>
</dbReference>
<protein>
    <submittedName>
        <fullName evidence="2">Uncharacterized protein</fullName>
    </submittedName>
</protein>
<dbReference type="Proteomes" id="UP000193067">
    <property type="component" value="Unassembled WGS sequence"/>
</dbReference>
<evidence type="ECO:0000256" key="1">
    <source>
        <dbReference type="SAM" id="MobiDB-lite"/>
    </source>
</evidence>
<keyword evidence="3" id="KW-1185">Reference proteome</keyword>
<name>A0A1Y2I6R2_TRAC3</name>
<evidence type="ECO:0000313" key="3">
    <source>
        <dbReference type="Proteomes" id="UP000193067"/>
    </source>
</evidence>
<dbReference type="AlphaFoldDB" id="A0A1Y2I6R2"/>
<feature type="region of interest" description="Disordered" evidence="1">
    <location>
        <begin position="238"/>
        <end position="259"/>
    </location>
</feature>
<dbReference type="STRING" id="1353009.A0A1Y2I6R2"/>